<feature type="transmembrane region" description="Helical" evidence="1">
    <location>
        <begin position="34"/>
        <end position="55"/>
    </location>
</feature>
<keyword evidence="1" id="KW-0472">Membrane</keyword>
<protein>
    <recommendedName>
        <fullName evidence="2">DUF6533 domain-containing protein</fullName>
    </recommendedName>
</protein>
<dbReference type="OrthoDB" id="2982596at2759"/>
<accession>A0A8H7DL63</accession>
<proteinExistence type="predicted"/>
<gene>
    <name evidence="3" type="ORF">MSAN_00413300</name>
</gene>
<feature type="transmembrane region" description="Helical" evidence="1">
    <location>
        <begin position="67"/>
        <end position="88"/>
    </location>
</feature>
<evidence type="ECO:0000313" key="3">
    <source>
        <dbReference type="EMBL" id="KAF7375266.1"/>
    </source>
</evidence>
<dbReference type="Proteomes" id="UP000623467">
    <property type="component" value="Unassembled WGS sequence"/>
</dbReference>
<feature type="domain" description="DUF6533" evidence="2">
    <location>
        <begin position="21"/>
        <end position="45"/>
    </location>
</feature>
<dbReference type="EMBL" id="JACAZH010000002">
    <property type="protein sequence ID" value="KAF7375266.1"/>
    <property type="molecule type" value="Genomic_DNA"/>
</dbReference>
<comment type="caution">
    <text evidence="3">The sequence shown here is derived from an EMBL/GenBank/DDBJ whole genome shotgun (WGS) entry which is preliminary data.</text>
</comment>
<sequence length="154" mass="17665">MRFAVLWQYYFGTTSTPQLQVNLVWKSRFSVSNVVYIVIRYCTLAVICVDISFMLRAEWSDQICRSFLFGEMILSTVVVILGDLILIFRVWILYGRSKRLLYFVVPLIVAEIIAMTIVGVYTIVPLKHYVHVGPILGGCYSLGLDSLLLRDLVF</sequence>
<reference evidence="3" key="1">
    <citation type="submission" date="2020-05" db="EMBL/GenBank/DDBJ databases">
        <title>Mycena genomes resolve the evolution of fungal bioluminescence.</title>
        <authorList>
            <person name="Tsai I.J."/>
        </authorList>
    </citation>
    <scope>NUCLEOTIDE SEQUENCE</scope>
    <source>
        <strain evidence="3">160909Yilan</strain>
    </source>
</reference>
<dbReference type="AlphaFoldDB" id="A0A8H7DL63"/>
<organism evidence="3 4">
    <name type="scientific">Mycena sanguinolenta</name>
    <dbReference type="NCBI Taxonomy" id="230812"/>
    <lineage>
        <taxon>Eukaryota</taxon>
        <taxon>Fungi</taxon>
        <taxon>Dikarya</taxon>
        <taxon>Basidiomycota</taxon>
        <taxon>Agaricomycotina</taxon>
        <taxon>Agaricomycetes</taxon>
        <taxon>Agaricomycetidae</taxon>
        <taxon>Agaricales</taxon>
        <taxon>Marasmiineae</taxon>
        <taxon>Mycenaceae</taxon>
        <taxon>Mycena</taxon>
    </lineage>
</organism>
<evidence type="ECO:0000313" key="4">
    <source>
        <dbReference type="Proteomes" id="UP000623467"/>
    </source>
</evidence>
<feature type="transmembrane region" description="Helical" evidence="1">
    <location>
        <begin position="100"/>
        <end position="123"/>
    </location>
</feature>
<dbReference type="Pfam" id="PF20151">
    <property type="entry name" value="DUF6533"/>
    <property type="match status" value="1"/>
</dbReference>
<dbReference type="InterPro" id="IPR045340">
    <property type="entry name" value="DUF6533"/>
</dbReference>
<keyword evidence="1" id="KW-1133">Transmembrane helix</keyword>
<evidence type="ECO:0000259" key="2">
    <source>
        <dbReference type="Pfam" id="PF20151"/>
    </source>
</evidence>
<name>A0A8H7DL63_9AGAR</name>
<evidence type="ECO:0000256" key="1">
    <source>
        <dbReference type="SAM" id="Phobius"/>
    </source>
</evidence>
<keyword evidence="4" id="KW-1185">Reference proteome</keyword>
<keyword evidence="1" id="KW-0812">Transmembrane</keyword>